<feature type="transmembrane region" description="Helical" evidence="12">
    <location>
        <begin position="360"/>
        <end position="382"/>
    </location>
</feature>
<feature type="region of interest" description="Disordered" evidence="11">
    <location>
        <begin position="333"/>
        <end position="352"/>
    </location>
</feature>
<name>A0A545AR60_9ACTN</name>
<dbReference type="RefSeq" id="WP_142705730.1">
    <property type="nucleotide sequence ID" value="NZ_VIRS01000011.1"/>
</dbReference>
<feature type="active site" description="Charge relay system" evidence="10">
    <location>
        <position position="104"/>
    </location>
</feature>
<evidence type="ECO:0000256" key="6">
    <source>
        <dbReference type="ARBA" id="ARBA00022801"/>
    </source>
</evidence>
<dbReference type="SUPFAM" id="SSF52743">
    <property type="entry name" value="Subtilisin-like"/>
    <property type="match status" value="1"/>
</dbReference>
<dbReference type="InterPro" id="IPR036852">
    <property type="entry name" value="Peptidase_S8/S53_dom_sf"/>
</dbReference>
<protein>
    <submittedName>
        <fullName evidence="15">Type VII secretion-associated serine protease mycosin</fullName>
    </submittedName>
</protein>
<dbReference type="InParanoid" id="A0A545AR60"/>
<keyword evidence="8 12" id="KW-1133">Transmembrane helix</keyword>
<dbReference type="OrthoDB" id="9798386at2"/>
<dbReference type="Gene3D" id="3.40.50.200">
    <property type="entry name" value="Peptidase S8/S53 domain"/>
    <property type="match status" value="1"/>
</dbReference>
<evidence type="ECO:0000256" key="13">
    <source>
        <dbReference type="SAM" id="SignalP"/>
    </source>
</evidence>
<evidence type="ECO:0000256" key="9">
    <source>
        <dbReference type="ARBA" id="ARBA00023136"/>
    </source>
</evidence>
<keyword evidence="9 12" id="KW-0472">Membrane</keyword>
<dbReference type="Proteomes" id="UP000317982">
    <property type="component" value="Unassembled WGS sequence"/>
</dbReference>
<comment type="similarity">
    <text evidence="2 10">Belongs to the peptidase S8 family.</text>
</comment>
<dbReference type="InterPro" id="IPR023834">
    <property type="entry name" value="T7SS_pept_S8A_mycosin"/>
</dbReference>
<dbReference type="PANTHER" id="PTHR43806">
    <property type="entry name" value="PEPTIDASE S8"/>
    <property type="match status" value="1"/>
</dbReference>
<feature type="chain" id="PRO_5022002865" evidence="13">
    <location>
        <begin position="27"/>
        <end position="420"/>
    </location>
</feature>
<keyword evidence="4 10" id="KW-0645">Protease</keyword>
<organism evidence="15 16">
    <name type="scientific">Cryptosporangium phraense</name>
    <dbReference type="NCBI Taxonomy" id="2593070"/>
    <lineage>
        <taxon>Bacteria</taxon>
        <taxon>Bacillati</taxon>
        <taxon>Actinomycetota</taxon>
        <taxon>Actinomycetes</taxon>
        <taxon>Cryptosporangiales</taxon>
        <taxon>Cryptosporangiaceae</taxon>
        <taxon>Cryptosporangium</taxon>
    </lineage>
</organism>
<evidence type="ECO:0000313" key="16">
    <source>
        <dbReference type="Proteomes" id="UP000317982"/>
    </source>
</evidence>
<feature type="signal peptide" evidence="13">
    <location>
        <begin position="1"/>
        <end position="26"/>
    </location>
</feature>
<dbReference type="NCBIfam" id="TIGR03921">
    <property type="entry name" value="T7SS_mycosin"/>
    <property type="match status" value="1"/>
</dbReference>
<dbReference type="InterPro" id="IPR015500">
    <property type="entry name" value="Peptidase_S8_subtilisin-rel"/>
</dbReference>
<comment type="subcellular location">
    <subcellularLocation>
        <location evidence="1">Cell membrane</location>
        <topology evidence="1">Single-pass membrane protein</topology>
    </subcellularLocation>
</comment>
<dbReference type="GO" id="GO:0005886">
    <property type="term" value="C:plasma membrane"/>
    <property type="evidence" value="ECO:0007669"/>
    <property type="project" value="UniProtKB-SubCell"/>
</dbReference>
<evidence type="ECO:0000256" key="10">
    <source>
        <dbReference type="PROSITE-ProRule" id="PRU01240"/>
    </source>
</evidence>
<keyword evidence="7 10" id="KW-0720">Serine protease</keyword>
<evidence type="ECO:0000256" key="7">
    <source>
        <dbReference type="ARBA" id="ARBA00022825"/>
    </source>
</evidence>
<accession>A0A545AR60</accession>
<dbReference type="GO" id="GO:0004252">
    <property type="term" value="F:serine-type endopeptidase activity"/>
    <property type="evidence" value="ECO:0007669"/>
    <property type="project" value="UniProtKB-UniRule"/>
</dbReference>
<dbReference type="InterPro" id="IPR050131">
    <property type="entry name" value="Peptidase_S8_subtilisin-like"/>
</dbReference>
<keyword evidence="13" id="KW-0732">Signal</keyword>
<evidence type="ECO:0000256" key="2">
    <source>
        <dbReference type="ARBA" id="ARBA00011073"/>
    </source>
</evidence>
<feature type="region of interest" description="Disordered" evidence="11">
    <location>
        <begin position="391"/>
        <end position="420"/>
    </location>
</feature>
<dbReference type="PRINTS" id="PR00723">
    <property type="entry name" value="SUBTILISIN"/>
</dbReference>
<evidence type="ECO:0000256" key="5">
    <source>
        <dbReference type="ARBA" id="ARBA00022692"/>
    </source>
</evidence>
<dbReference type="GO" id="GO:0006508">
    <property type="term" value="P:proteolysis"/>
    <property type="evidence" value="ECO:0007669"/>
    <property type="project" value="UniProtKB-KW"/>
</dbReference>
<dbReference type="EMBL" id="VIRS01000011">
    <property type="protein sequence ID" value="TQS43819.1"/>
    <property type="molecule type" value="Genomic_DNA"/>
</dbReference>
<evidence type="ECO:0000259" key="14">
    <source>
        <dbReference type="Pfam" id="PF00082"/>
    </source>
</evidence>
<evidence type="ECO:0000313" key="15">
    <source>
        <dbReference type="EMBL" id="TQS43819.1"/>
    </source>
</evidence>
<evidence type="ECO:0000256" key="3">
    <source>
        <dbReference type="ARBA" id="ARBA00022475"/>
    </source>
</evidence>
<dbReference type="InterPro" id="IPR022398">
    <property type="entry name" value="Peptidase_S8_His-AS"/>
</dbReference>
<dbReference type="InterPro" id="IPR023828">
    <property type="entry name" value="Peptidase_S8_Ser-AS"/>
</dbReference>
<gene>
    <name evidence="15" type="primary">mycP</name>
    <name evidence="15" type="ORF">FL583_17495</name>
</gene>
<feature type="active site" description="Charge relay system" evidence="10">
    <location>
        <position position="70"/>
    </location>
</feature>
<dbReference type="PROSITE" id="PS00137">
    <property type="entry name" value="SUBTILASE_HIS"/>
    <property type="match status" value="1"/>
</dbReference>
<dbReference type="InterPro" id="IPR000209">
    <property type="entry name" value="Peptidase_S8/S53_dom"/>
</dbReference>
<dbReference type="Pfam" id="PF00082">
    <property type="entry name" value="Peptidase_S8"/>
    <property type="match status" value="1"/>
</dbReference>
<keyword evidence="5 12" id="KW-0812">Transmembrane</keyword>
<evidence type="ECO:0000256" key="8">
    <source>
        <dbReference type="ARBA" id="ARBA00022989"/>
    </source>
</evidence>
<dbReference type="PROSITE" id="PS51892">
    <property type="entry name" value="SUBTILASE"/>
    <property type="match status" value="1"/>
</dbReference>
<feature type="active site" description="Charge relay system" evidence="10">
    <location>
        <position position="270"/>
    </location>
</feature>
<evidence type="ECO:0000256" key="12">
    <source>
        <dbReference type="SAM" id="Phobius"/>
    </source>
</evidence>
<evidence type="ECO:0000256" key="4">
    <source>
        <dbReference type="ARBA" id="ARBA00022670"/>
    </source>
</evidence>
<proteinExistence type="inferred from homology"/>
<keyword evidence="3" id="KW-1003">Cell membrane</keyword>
<dbReference type="PROSITE" id="PS00138">
    <property type="entry name" value="SUBTILASE_SER"/>
    <property type="match status" value="1"/>
</dbReference>
<evidence type="ECO:0000256" key="1">
    <source>
        <dbReference type="ARBA" id="ARBA00004162"/>
    </source>
</evidence>
<sequence length="420" mass="42437">MRRPTASVLVLGAVLASTAVGAPAAAAPGCSNPVRPGPVVSQVPWQQKLFGPDRVWRFSRGGGVTVAVIDSGSDDDHPQLRNAMVPGRDLLDPGADGTLDCVSHGTAVASLIAARPVDGVGFRGLAPDAKIMPIRITDQEPGAEPGSGNTVSETGLAEAIDDAVQADVKIINLSLVLYRDDPEVRAAIKRAVAANVLVVAAAGNGHKDGQPDQTPYPAAYDGVIGVGAIGPNGQLLAASQIGPYVDLVAPGDQVLAATRVSGHAIVSGTSFATPLVAATAALVWAASPTLSAADVARQVITTADPGAGAPDAGFGAGVVDPYRAVTERLADGRTGALGTPLSPPPQPTGLDDDRPATPIVALWIALAGLAVLIGLGVAAVIVPRGRRHGWRAERPAPVASTKETAEPVGNPEDLFGPVKR</sequence>
<comment type="caution">
    <text evidence="15">The sequence shown here is derived from an EMBL/GenBank/DDBJ whole genome shotgun (WGS) entry which is preliminary data.</text>
</comment>
<reference evidence="15 16" key="1">
    <citation type="submission" date="2019-07" db="EMBL/GenBank/DDBJ databases">
        <title>Cryptosporangium phraense sp. nov., isolated from plant litter.</title>
        <authorList>
            <person name="Suriyachadkun C."/>
        </authorList>
    </citation>
    <scope>NUCLEOTIDE SEQUENCE [LARGE SCALE GENOMIC DNA]</scope>
    <source>
        <strain evidence="15 16">A-T 5661</strain>
    </source>
</reference>
<dbReference type="PANTHER" id="PTHR43806:SF11">
    <property type="entry name" value="CEREVISIN-RELATED"/>
    <property type="match status" value="1"/>
</dbReference>
<dbReference type="FunCoup" id="A0A545AR60">
    <property type="interactions" value="30"/>
</dbReference>
<evidence type="ECO:0000256" key="11">
    <source>
        <dbReference type="SAM" id="MobiDB-lite"/>
    </source>
</evidence>
<feature type="domain" description="Peptidase S8/S53" evidence="14">
    <location>
        <begin position="61"/>
        <end position="317"/>
    </location>
</feature>
<dbReference type="AlphaFoldDB" id="A0A545AR60"/>
<keyword evidence="16" id="KW-1185">Reference proteome</keyword>
<keyword evidence="6 10" id="KW-0378">Hydrolase</keyword>